<name>A0ACC2V7D7_9TREE</name>
<evidence type="ECO:0000313" key="2">
    <source>
        <dbReference type="Proteomes" id="UP001227268"/>
    </source>
</evidence>
<dbReference type="EMBL" id="JASBWT010000022">
    <property type="protein sequence ID" value="KAJ9095275.1"/>
    <property type="molecule type" value="Genomic_DNA"/>
</dbReference>
<reference evidence="1" key="1">
    <citation type="submission" date="2023-04" db="EMBL/GenBank/DDBJ databases">
        <title>Draft Genome sequencing of Naganishia species isolated from polar environments using Oxford Nanopore Technology.</title>
        <authorList>
            <person name="Leo P."/>
            <person name="Venkateswaran K."/>
        </authorList>
    </citation>
    <scope>NUCLEOTIDE SEQUENCE</scope>
    <source>
        <strain evidence="1">MNA-CCFEE 5423</strain>
    </source>
</reference>
<organism evidence="1 2">
    <name type="scientific">Naganishia friedmannii</name>
    <dbReference type="NCBI Taxonomy" id="89922"/>
    <lineage>
        <taxon>Eukaryota</taxon>
        <taxon>Fungi</taxon>
        <taxon>Dikarya</taxon>
        <taxon>Basidiomycota</taxon>
        <taxon>Agaricomycotina</taxon>
        <taxon>Tremellomycetes</taxon>
        <taxon>Filobasidiales</taxon>
        <taxon>Filobasidiaceae</taxon>
        <taxon>Naganishia</taxon>
    </lineage>
</organism>
<keyword evidence="2" id="KW-1185">Reference proteome</keyword>
<proteinExistence type="predicted"/>
<gene>
    <name evidence="1" type="ORF">QFC21_005641</name>
</gene>
<dbReference type="Proteomes" id="UP001227268">
    <property type="component" value="Unassembled WGS sequence"/>
</dbReference>
<protein>
    <submittedName>
        <fullName evidence="1">Uncharacterized protein</fullName>
    </submittedName>
</protein>
<sequence length="273" mass="29703">MDIQKPSIYPTPEPSVVLIEEQPQLAANVRVVREAVQEVAGDVVGWVERGVGEWVRWEGVVEREVKSVLPKNEPLTPGILYIGVAGLAGSVLARNRNILVRLLLPPTLLVASSPYFLPQTSANIRAYLSQVEDTRFPELAATHRAINAQLGETFSTALDKVQHVSQEAGAMGGKVVRGVEEHTGLRLGEALGRARETAEDAVKEFSHVTAEKRAEHAASAAVVPEKTRVVGVVYEEIPVATLVAPVDRVEEVREDLKRGTLPIVGVKEEKRLV</sequence>
<evidence type="ECO:0000313" key="1">
    <source>
        <dbReference type="EMBL" id="KAJ9095275.1"/>
    </source>
</evidence>
<accession>A0ACC2V7D7</accession>
<comment type="caution">
    <text evidence="1">The sequence shown here is derived from an EMBL/GenBank/DDBJ whole genome shotgun (WGS) entry which is preliminary data.</text>
</comment>